<dbReference type="CDD" id="cd06926">
    <property type="entry name" value="RNAP_II_RPB11"/>
    <property type="match status" value="1"/>
</dbReference>
<dbReference type="HAMAP" id="MF_00261">
    <property type="entry name" value="RNApol_arch_Rpo11"/>
    <property type="match status" value="1"/>
</dbReference>
<dbReference type="SUPFAM" id="SSF55257">
    <property type="entry name" value="RBP11-like subunits of RNA polymerase"/>
    <property type="match status" value="1"/>
</dbReference>
<dbReference type="InterPro" id="IPR009025">
    <property type="entry name" value="RBP11-like_dimer"/>
</dbReference>
<dbReference type="AlphaFoldDB" id="A0A9W8B3Z2"/>
<reference evidence="8" key="1">
    <citation type="submission" date="2022-07" db="EMBL/GenBank/DDBJ databases">
        <title>Phylogenomic reconstructions and comparative analyses of Kickxellomycotina fungi.</title>
        <authorList>
            <person name="Reynolds N.K."/>
            <person name="Stajich J.E."/>
            <person name="Barry K."/>
            <person name="Grigoriev I.V."/>
            <person name="Crous P."/>
            <person name="Smith M.E."/>
        </authorList>
    </citation>
    <scope>NUCLEOTIDE SEQUENCE</scope>
    <source>
        <strain evidence="8">RSA 567</strain>
    </source>
</reference>
<evidence type="ECO:0000256" key="3">
    <source>
        <dbReference type="ARBA" id="ARBA00023163"/>
    </source>
</evidence>
<evidence type="ECO:0000256" key="1">
    <source>
        <dbReference type="ARBA" id="ARBA00004123"/>
    </source>
</evidence>
<dbReference type="InterPro" id="IPR037685">
    <property type="entry name" value="RBP11"/>
</dbReference>
<feature type="compositionally biased region" description="Basic and acidic residues" evidence="6">
    <location>
        <begin position="129"/>
        <end position="139"/>
    </location>
</feature>
<keyword evidence="3" id="KW-0804">Transcription</keyword>
<keyword evidence="9" id="KW-1185">Reference proteome</keyword>
<keyword evidence="2 8" id="KW-0240">DNA-directed RNA polymerase</keyword>
<dbReference type="GO" id="GO:0003899">
    <property type="term" value="F:DNA-directed RNA polymerase activity"/>
    <property type="evidence" value="ECO:0007669"/>
    <property type="project" value="InterPro"/>
</dbReference>
<evidence type="ECO:0000256" key="5">
    <source>
        <dbReference type="ARBA" id="ARBA00025751"/>
    </source>
</evidence>
<evidence type="ECO:0000313" key="8">
    <source>
        <dbReference type="EMBL" id="KAJ1974875.1"/>
    </source>
</evidence>
<keyword evidence="4" id="KW-0539">Nucleus</keyword>
<protein>
    <submittedName>
        <fullName evidence="8">DNA-directed RNA polymerase II core subunit</fullName>
    </submittedName>
</protein>
<dbReference type="InterPro" id="IPR036603">
    <property type="entry name" value="RBP11-like"/>
</dbReference>
<dbReference type="PANTHER" id="PTHR13946:SF16">
    <property type="entry name" value="DNA-DIRECTED RNA POLYMERASE II SUBUNIT RPB11"/>
    <property type="match status" value="1"/>
</dbReference>
<proteinExistence type="inferred from homology"/>
<dbReference type="InterPro" id="IPR008193">
    <property type="entry name" value="RNA_pol_Rpb11_13-16kDa_CS"/>
</dbReference>
<dbReference type="PANTHER" id="PTHR13946">
    <property type="entry name" value="DNA-DIRECTED RNA POLYMERASE I,II,III"/>
    <property type="match status" value="1"/>
</dbReference>
<organism evidence="8 9">
    <name type="scientific">Dimargaris verticillata</name>
    <dbReference type="NCBI Taxonomy" id="2761393"/>
    <lineage>
        <taxon>Eukaryota</taxon>
        <taxon>Fungi</taxon>
        <taxon>Fungi incertae sedis</taxon>
        <taxon>Zoopagomycota</taxon>
        <taxon>Kickxellomycotina</taxon>
        <taxon>Dimargaritomycetes</taxon>
        <taxon>Dimargaritales</taxon>
        <taxon>Dimargaritaceae</taxon>
        <taxon>Dimargaris</taxon>
    </lineage>
</organism>
<dbReference type="GO" id="GO:0003677">
    <property type="term" value="F:DNA binding"/>
    <property type="evidence" value="ECO:0007669"/>
    <property type="project" value="InterPro"/>
</dbReference>
<evidence type="ECO:0000313" key="9">
    <source>
        <dbReference type="Proteomes" id="UP001151582"/>
    </source>
</evidence>
<feature type="region of interest" description="Disordered" evidence="6">
    <location>
        <begin position="119"/>
        <end position="139"/>
    </location>
</feature>
<feature type="domain" description="DNA-directed RNA polymerase RBP11-like dimerisation" evidence="7">
    <location>
        <begin position="31"/>
        <end position="103"/>
    </location>
</feature>
<evidence type="ECO:0000256" key="2">
    <source>
        <dbReference type="ARBA" id="ARBA00022478"/>
    </source>
</evidence>
<gene>
    <name evidence="8" type="primary">RPB11</name>
    <name evidence="8" type="ORF">H4R34_004552</name>
</gene>
<accession>A0A9W8B3Z2</accession>
<dbReference type="GO" id="GO:0005665">
    <property type="term" value="C:RNA polymerase II, core complex"/>
    <property type="evidence" value="ECO:0007669"/>
    <property type="project" value="InterPro"/>
</dbReference>
<sequence length="153" mass="17097">MNAPDFYEMFTLPEGVKKVAVQLDPKQPNTAIFEVQKEDHTLGNILTKRLLKDKRVLFSGYQVPHPLEHKILIRVQTTDEVSPIEAVRDSISALLVELSNIRSKFEFDLARAKAEQEAMGTTEGAGPGAEHRHIYPKDSGADPTLDVNVDVDF</sequence>
<dbReference type="GO" id="GO:0006366">
    <property type="term" value="P:transcription by RNA polymerase II"/>
    <property type="evidence" value="ECO:0007669"/>
    <property type="project" value="InterPro"/>
</dbReference>
<name>A0A9W8B3Z2_9FUNG</name>
<dbReference type="GO" id="GO:0046983">
    <property type="term" value="F:protein dimerization activity"/>
    <property type="evidence" value="ECO:0007669"/>
    <property type="project" value="InterPro"/>
</dbReference>
<evidence type="ECO:0000256" key="4">
    <source>
        <dbReference type="ARBA" id="ARBA00023242"/>
    </source>
</evidence>
<dbReference type="Gene3D" id="3.30.1360.10">
    <property type="entry name" value="RNA polymerase, RBP11-like subunit"/>
    <property type="match status" value="1"/>
</dbReference>
<dbReference type="InterPro" id="IPR022905">
    <property type="entry name" value="Rpo11-like"/>
</dbReference>
<dbReference type="Pfam" id="PF13656">
    <property type="entry name" value="RNA_pol_L_2"/>
    <property type="match status" value="1"/>
</dbReference>
<dbReference type="OrthoDB" id="10248581at2759"/>
<dbReference type="Proteomes" id="UP001151582">
    <property type="component" value="Unassembled WGS sequence"/>
</dbReference>
<dbReference type="EMBL" id="JANBQB010000596">
    <property type="protein sequence ID" value="KAJ1974875.1"/>
    <property type="molecule type" value="Genomic_DNA"/>
</dbReference>
<comment type="subcellular location">
    <subcellularLocation>
        <location evidence="1">Nucleus</location>
    </subcellularLocation>
</comment>
<dbReference type="PROSITE" id="PS01154">
    <property type="entry name" value="RNA_POL_L_13KD"/>
    <property type="match status" value="1"/>
</dbReference>
<evidence type="ECO:0000259" key="7">
    <source>
        <dbReference type="Pfam" id="PF13656"/>
    </source>
</evidence>
<evidence type="ECO:0000256" key="6">
    <source>
        <dbReference type="SAM" id="MobiDB-lite"/>
    </source>
</evidence>
<comment type="caution">
    <text evidence="8">The sequence shown here is derived from an EMBL/GenBank/DDBJ whole genome shotgun (WGS) entry which is preliminary data.</text>
</comment>
<comment type="similarity">
    <text evidence="5">Belongs to the archaeal Rpo11/eukaryotic RPB11/RPC19 RNA polymerase subunit family.</text>
</comment>